<keyword evidence="4" id="KW-1185">Reference proteome</keyword>
<dbReference type="Gene3D" id="3.40.50.300">
    <property type="entry name" value="P-loop containing nucleotide triphosphate hydrolases"/>
    <property type="match status" value="1"/>
</dbReference>
<name>A0ABS0AB00_9FLAO</name>
<dbReference type="EMBL" id="JADKYU010001313">
    <property type="protein sequence ID" value="MBF4986570.1"/>
    <property type="molecule type" value="Genomic_DNA"/>
</dbReference>
<comment type="caution">
    <text evidence="3">The sequence shown here is derived from an EMBL/GenBank/DDBJ whole genome shotgun (WGS) entry which is preliminary data.</text>
</comment>
<dbReference type="InterPro" id="IPR027417">
    <property type="entry name" value="P-loop_NTPase"/>
</dbReference>
<dbReference type="InterPro" id="IPR011115">
    <property type="entry name" value="SecA_DEAD"/>
</dbReference>
<evidence type="ECO:0000313" key="3">
    <source>
        <dbReference type="EMBL" id="MBF4986570.1"/>
    </source>
</evidence>
<feature type="coiled-coil region" evidence="1">
    <location>
        <begin position="42"/>
        <end position="96"/>
    </location>
</feature>
<keyword evidence="1" id="KW-0175">Coiled coil</keyword>
<dbReference type="Pfam" id="PF07517">
    <property type="entry name" value="SecA_DEAD"/>
    <property type="match status" value="1"/>
</dbReference>
<dbReference type="PROSITE" id="PS51196">
    <property type="entry name" value="SECA_MOTOR_DEAD"/>
    <property type="match status" value="1"/>
</dbReference>
<reference evidence="3 4" key="1">
    <citation type="submission" date="2020-11" db="EMBL/GenBank/DDBJ databases">
        <title>P. mediterranea TC4 genome.</title>
        <authorList>
            <person name="Molmeret M."/>
        </authorList>
    </citation>
    <scope>NUCLEOTIDE SEQUENCE [LARGE SCALE GENOMIC DNA]</scope>
    <source>
        <strain evidence="3 4">TC4</strain>
    </source>
</reference>
<organism evidence="3 4">
    <name type="scientific">Nonlabens mediterrranea</name>
    <dbReference type="NCBI Taxonomy" id="1419947"/>
    <lineage>
        <taxon>Bacteria</taxon>
        <taxon>Pseudomonadati</taxon>
        <taxon>Bacteroidota</taxon>
        <taxon>Flavobacteriia</taxon>
        <taxon>Flavobacteriales</taxon>
        <taxon>Flavobacteriaceae</taxon>
        <taxon>Nonlabens</taxon>
    </lineage>
</organism>
<evidence type="ECO:0000259" key="2">
    <source>
        <dbReference type="PROSITE" id="PS51196"/>
    </source>
</evidence>
<gene>
    <name evidence="3" type="ORF">FNJ87_20400</name>
</gene>
<sequence length="131" mass="14886">MGLLDSVLKVFVGDKAKKDVKDIQPLVNKILAIEPSMEKLSIDELRHKTVEFKEKIAQAKADTVAKIKTLKTDADNEEDIDKREDIYNEIDKLEDVAYEQGEVVLNELLPEAFAVVKETAKRFFHNSTIKV</sequence>
<proteinExistence type="predicted"/>
<protein>
    <recommendedName>
        <fullName evidence="2">SecA family profile domain-containing protein</fullName>
    </recommendedName>
</protein>
<dbReference type="InterPro" id="IPR014018">
    <property type="entry name" value="SecA_motor_DEAD"/>
</dbReference>
<evidence type="ECO:0000313" key="4">
    <source>
        <dbReference type="Proteomes" id="UP001194729"/>
    </source>
</evidence>
<accession>A0ABS0AB00</accession>
<feature type="domain" description="SecA family profile" evidence="2">
    <location>
        <begin position="5"/>
        <end position="131"/>
    </location>
</feature>
<dbReference type="Proteomes" id="UP001194729">
    <property type="component" value="Unassembled WGS sequence"/>
</dbReference>
<evidence type="ECO:0000256" key="1">
    <source>
        <dbReference type="SAM" id="Coils"/>
    </source>
</evidence>